<keyword evidence="3 6" id="KW-1133">Transmembrane helix</keyword>
<dbReference type="PANTHER" id="PTHR35042:SF1">
    <property type="entry name" value="DUF1772-DOMAIN-CONTAINING PROTEIN"/>
    <property type="match status" value="1"/>
</dbReference>
<protein>
    <submittedName>
        <fullName evidence="7">DUF1772-domain-containing protein</fullName>
    </submittedName>
</protein>
<dbReference type="PANTHER" id="PTHR35042">
    <property type="entry name" value="ANTHRONE OXYGENASE ENCC"/>
    <property type="match status" value="1"/>
</dbReference>
<evidence type="ECO:0000256" key="4">
    <source>
        <dbReference type="ARBA" id="ARBA00023136"/>
    </source>
</evidence>
<evidence type="ECO:0000313" key="7">
    <source>
        <dbReference type="EMBL" id="KAK2029968.1"/>
    </source>
</evidence>
<proteinExistence type="inferred from homology"/>
<accession>A0AAD9M658</accession>
<feature type="transmembrane region" description="Helical" evidence="6">
    <location>
        <begin position="142"/>
        <end position="161"/>
    </location>
</feature>
<name>A0AAD9M658_9PEZI</name>
<evidence type="ECO:0000256" key="1">
    <source>
        <dbReference type="ARBA" id="ARBA00004141"/>
    </source>
</evidence>
<dbReference type="AlphaFoldDB" id="A0AAD9M658"/>
<keyword evidence="4 6" id="KW-0472">Membrane</keyword>
<reference evidence="7" key="1">
    <citation type="submission" date="2021-06" db="EMBL/GenBank/DDBJ databases">
        <title>Comparative genomics, transcriptomics and evolutionary studies reveal genomic signatures of adaptation to plant cell wall in hemibiotrophic fungi.</title>
        <authorList>
            <consortium name="DOE Joint Genome Institute"/>
            <person name="Baroncelli R."/>
            <person name="Diaz J.F."/>
            <person name="Benocci T."/>
            <person name="Peng M."/>
            <person name="Battaglia E."/>
            <person name="Haridas S."/>
            <person name="Andreopoulos W."/>
            <person name="Labutti K."/>
            <person name="Pangilinan J."/>
            <person name="Floch G.L."/>
            <person name="Makela M.R."/>
            <person name="Henrissat B."/>
            <person name="Grigoriev I.V."/>
            <person name="Crouch J.A."/>
            <person name="De Vries R.P."/>
            <person name="Sukno S.A."/>
            <person name="Thon M.R."/>
        </authorList>
    </citation>
    <scope>NUCLEOTIDE SEQUENCE</scope>
    <source>
        <strain evidence="7">MAFF235873</strain>
    </source>
</reference>
<feature type="transmembrane region" description="Helical" evidence="6">
    <location>
        <begin position="54"/>
        <end position="78"/>
    </location>
</feature>
<evidence type="ECO:0000256" key="5">
    <source>
        <dbReference type="ARBA" id="ARBA00034313"/>
    </source>
</evidence>
<dbReference type="EMBL" id="MU842857">
    <property type="protein sequence ID" value="KAK2029968.1"/>
    <property type="molecule type" value="Genomic_DNA"/>
</dbReference>
<evidence type="ECO:0000256" key="2">
    <source>
        <dbReference type="ARBA" id="ARBA00022692"/>
    </source>
</evidence>
<dbReference type="Pfam" id="PF08592">
    <property type="entry name" value="Anthrone_oxy"/>
    <property type="match status" value="1"/>
</dbReference>
<organism evidence="7 8">
    <name type="scientific">Colletotrichum zoysiae</name>
    <dbReference type="NCBI Taxonomy" id="1216348"/>
    <lineage>
        <taxon>Eukaryota</taxon>
        <taxon>Fungi</taxon>
        <taxon>Dikarya</taxon>
        <taxon>Ascomycota</taxon>
        <taxon>Pezizomycotina</taxon>
        <taxon>Sordariomycetes</taxon>
        <taxon>Hypocreomycetidae</taxon>
        <taxon>Glomerellales</taxon>
        <taxon>Glomerellaceae</taxon>
        <taxon>Colletotrichum</taxon>
        <taxon>Colletotrichum graminicola species complex</taxon>
    </lineage>
</organism>
<evidence type="ECO:0000256" key="3">
    <source>
        <dbReference type="ARBA" id="ARBA00022989"/>
    </source>
</evidence>
<comment type="subcellular location">
    <subcellularLocation>
        <location evidence="1">Membrane</location>
        <topology evidence="1">Multi-pass membrane protein</topology>
    </subcellularLocation>
</comment>
<evidence type="ECO:0000256" key="6">
    <source>
        <dbReference type="SAM" id="Phobius"/>
    </source>
</evidence>
<dbReference type="GO" id="GO:0016020">
    <property type="term" value="C:membrane"/>
    <property type="evidence" value="ECO:0007669"/>
    <property type="project" value="UniProtKB-SubCell"/>
</dbReference>
<gene>
    <name evidence="7" type="ORF">LX32DRAFT_638617</name>
</gene>
<evidence type="ECO:0000313" key="8">
    <source>
        <dbReference type="Proteomes" id="UP001232148"/>
    </source>
</evidence>
<keyword evidence="2 6" id="KW-0812">Transmembrane</keyword>
<keyword evidence="8" id="KW-1185">Reference proteome</keyword>
<comment type="similarity">
    <text evidence="5">Belongs to the anthrone oxygenase family.</text>
</comment>
<feature type="transmembrane region" description="Helical" evidence="6">
    <location>
        <begin position="90"/>
        <end position="108"/>
    </location>
</feature>
<comment type="caution">
    <text evidence="7">The sequence shown here is derived from an EMBL/GenBank/DDBJ whole genome shotgun (WGS) entry which is preliminary data.</text>
</comment>
<dbReference type="InterPro" id="IPR013901">
    <property type="entry name" value="Anthrone_oxy"/>
</dbReference>
<sequence length="162" mass="17260">MLQFGLLTTITTATGILGCAWWAGATASLSTFSVPAILQSSSEPAHALRPWRHIFLNGASTGPKVALVTFLSFAYAAYDHHTRGAVWKPYATAAVLSLTIAPFTLVFMSSTNNALMAGAQGVETLSLSETTELLTRWQILNLVRSLISLASAGLGLWCLAFQ</sequence>
<dbReference type="Proteomes" id="UP001232148">
    <property type="component" value="Unassembled WGS sequence"/>
</dbReference>